<feature type="compositionally biased region" description="Low complexity" evidence="2">
    <location>
        <begin position="606"/>
        <end position="616"/>
    </location>
</feature>
<organism evidence="4">
    <name type="scientific">Vanderwaltozyma polyspora (strain ATCC 22028 / DSM 70294 / BCRC 21397 / CBS 2163 / NBRC 10782 / NRRL Y-8283 / UCD 57-17)</name>
    <name type="common">Kluyveromyces polysporus</name>
    <dbReference type="NCBI Taxonomy" id="436907"/>
    <lineage>
        <taxon>Eukaryota</taxon>
        <taxon>Fungi</taxon>
        <taxon>Dikarya</taxon>
        <taxon>Ascomycota</taxon>
        <taxon>Saccharomycotina</taxon>
        <taxon>Saccharomycetes</taxon>
        <taxon>Saccharomycetales</taxon>
        <taxon>Saccharomycetaceae</taxon>
        <taxon>Vanderwaltozyma</taxon>
    </lineage>
</organism>
<proteinExistence type="predicted"/>
<feature type="coiled-coil region" evidence="1">
    <location>
        <begin position="190"/>
        <end position="221"/>
    </location>
</feature>
<gene>
    <name evidence="3" type="ORF">Kpol_269p2</name>
</gene>
<feature type="region of interest" description="Disordered" evidence="2">
    <location>
        <begin position="596"/>
        <end position="629"/>
    </location>
</feature>
<feature type="compositionally biased region" description="Basic and acidic residues" evidence="2">
    <location>
        <begin position="765"/>
        <end position="798"/>
    </location>
</feature>
<keyword evidence="4" id="KW-1185">Reference proteome</keyword>
<name>A7TT33_VANPO</name>
<feature type="coiled-coil region" evidence="1">
    <location>
        <begin position="368"/>
        <end position="399"/>
    </location>
</feature>
<dbReference type="EMBL" id="DS480540">
    <property type="protein sequence ID" value="EDO14569.1"/>
    <property type="molecule type" value="Genomic_DNA"/>
</dbReference>
<feature type="region of interest" description="Disordered" evidence="2">
    <location>
        <begin position="759"/>
        <end position="803"/>
    </location>
</feature>
<keyword evidence="1" id="KW-0175">Coiled coil</keyword>
<dbReference type="KEGG" id="vpo:Kpol_269p2"/>
<feature type="compositionally biased region" description="Polar residues" evidence="2">
    <location>
        <begin position="68"/>
        <end position="100"/>
    </location>
</feature>
<dbReference type="GeneID" id="5542585"/>
<dbReference type="PhylomeDB" id="A7TT33"/>
<dbReference type="HOGENOM" id="CLU_331273_0_0_1"/>
<feature type="compositionally biased region" description="Polar residues" evidence="2">
    <location>
        <begin position="617"/>
        <end position="629"/>
    </location>
</feature>
<feature type="region of interest" description="Disordered" evidence="2">
    <location>
        <begin position="1"/>
        <end position="36"/>
    </location>
</feature>
<feature type="region of interest" description="Disordered" evidence="2">
    <location>
        <begin position="62"/>
        <end position="152"/>
    </location>
</feature>
<feature type="compositionally biased region" description="Acidic residues" evidence="2">
    <location>
        <begin position="127"/>
        <end position="147"/>
    </location>
</feature>
<sequence length="865" mass="98938">MVELTGSKNNASSSKRSNAEDISDRDKSESLDDDNVKTKSKLPFSWLFSNPLKRKRRKIIVTNDSDDNISTIESSQSQELEVNELNSVKNSEGSNLSDSSYEGAESSDSLDEFLSPENHKLNNSSTEDSDEMNSEIESVDLPEVDMTDSDKSYHDFTSEESLELIGHSEAGRRSNIIDNENSSSLEDASVSDLEIKLNERIKELESQLDEEKKSSSFFKKTLMELSDEVFKYEVQVSGLNAKVSSLTEKNMSAVKYYNQISNELQLVSSELNSKSYFMKDSYNNVENKSQNEDNINQKETTSTDDLNKDKMLEKYSLEHIKTMYEASENKLLKRLQRIEKKQKEIEKYFSDEHGGTNFNDLTVESDIISELKQNLIKKNEECRRLKDQLEVRCNNLKKAVHIEKLKSYSKNKAYSNYVDSSKKSLVENEKLREALNLAKNKLHEISILTSIFYKFSHSTLTVLIPAYREIFVKSYKYITLDKNPINVKNEVVNRLIAHFDAKNFAQKNEQQEIPGSNTPGAQYHIPLSSTSGAYMNQHQNISVLEANGTEHTDNNKAGLKRTHSDDSINSRMQNRSKYMFKRDEFEKIKKMALSNAVPSNMNTDQTSTRSHSSTSSLLQNTGKNQNLSTISQGNRETLNKVNLGFNKSQVVSNSNAITNRVQNSNAQYKSNPFFEEMMKYQNSNNYHSNQVPKLPMNSMEFTDEYYQYLSTSLLSQASDHLRPIIAEKILKSKIDFEKQLEKRRTNDLFKIAGEPQKSEINITRNENKEKKEGHENIEDKEDHEHKEDKEKKEDHDTNKNANGYARDTCTIREESVIKGTAKEEYVSIKDGTIVRSPNNNNVTNVSSEYSCLPEISTNLNKKISV</sequence>
<evidence type="ECO:0000256" key="2">
    <source>
        <dbReference type="SAM" id="MobiDB-lite"/>
    </source>
</evidence>
<evidence type="ECO:0000256" key="1">
    <source>
        <dbReference type="SAM" id="Coils"/>
    </source>
</evidence>
<feature type="compositionally biased region" description="Polar residues" evidence="2">
    <location>
        <begin position="596"/>
        <end position="605"/>
    </location>
</feature>
<evidence type="ECO:0000313" key="3">
    <source>
        <dbReference type="EMBL" id="EDO14569.1"/>
    </source>
</evidence>
<evidence type="ECO:0000313" key="4">
    <source>
        <dbReference type="Proteomes" id="UP000000267"/>
    </source>
</evidence>
<accession>A7TT33</accession>
<dbReference type="RefSeq" id="XP_001642427.1">
    <property type="nucleotide sequence ID" value="XM_001642377.1"/>
</dbReference>
<feature type="compositionally biased region" description="Basic and acidic residues" evidence="2">
    <location>
        <begin position="17"/>
        <end position="36"/>
    </location>
</feature>
<dbReference type="Proteomes" id="UP000000267">
    <property type="component" value="Unassembled WGS sequence"/>
</dbReference>
<dbReference type="InParanoid" id="A7TT33"/>
<dbReference type="AlphaFoldDB" id="A7TT33"/>
<protein>
    <submittedName>
        <fullName evidence="3">Uncharacterized protein</fullName>
    </submittedName>
</protein>
<reference evidence="3 4" key="1">
    <citation type="journal article" date="2007" name="Proc. Natl. Acad. Sci. U.S.A.">
        <title>Independent sorting-out of thousands of duplicated gene pairs in two yeast species descended from a whole-genome duplication.</title>
        <authorList>
            <person name="Scannell D.R."/>
            <person name="Frank A.C."/>
            <person name="Conant G.C."/>
            <person name="Byrne K.P."/>
            <person name="Woolfit M."/>
            <person name="Wolfe K.H."/>
        </authorList>
    </citation>
    <scope>NUCLEOTIDE SEQUENCE [LARGE SCALE GENOMIC DNA]</scope>
    <source>
        <strain evidence="4">ATCC 22028 / DSM 70294 / BCRC 21397 / CBS 2163 / NBRC 10782 / NRRL Y-8283 / UCD 57-17</strain>
    </source>
</reference>
<feature type="compositionally biased region" description="Low complexity" evidence="2">
    <location>
        <begin position="7"/>
        <end position="16"/>
    </location>
</feature>